<dbReference type="GO" id="GO:0006018">
    <property type="term" value="P:2-deoxyribose 1-phosphate catabolic process"/>
    <property type="evidence" value="ECO:0007669"/>
    <property type="project" value="UniProtKB-UniRule"/>
</dbReference>
<feature type="active site" description="Schiff-base intermediate with acetaldehyde" evidence="7">
    <location>
        <position position="156"/>
    </location>
</feature>
<reference evidence="8 9" key="1">
    <citation type="submission" date="2016-09" db="EMBL/GenBank/DDBJ databases">
        <title>Metabolic pathway, cell adaptation mechanisms and a novel monoxygenase revealed through proteogenomic-transcription analysis of a Sphingomonas haloaromaticamans strain degrading the fungicide ortho-phenylphenol.</title>
        <authorList>
            <person name="Perruchon C."/>
            <person name="Papadopoulou E.S."/>
            <person name="Rousidou C."/>
            <person name="Vasileiadis S."/>
            <person name="Tanou G."/>
            <person name="Amoutzias G."/>
            <person name="Molassiotis A."/>
            <person name="Karpouzas D.G."/>
        </authorList>
    </citation>
    <scope>NUCLEOTIDE SEQUENCE [LARGE SCALE GENOMIC DNA]</scope>
    <source>
        <strain evidence="8 9">P3</strain>
    </source>
</reference>
<gene>
    <name evidence="8" type="primary">deoC2</name>
    <name evidence="7" type="synonym">deoC</name>
    <name evidence="8" type="ORF">BHE75_00652</name>
</gene>
<dbReference type="InterPro" id="IPR013785">
    <property type="entry name" value="Aldolase_TIM"/>
</dbReference>
<dbReference type="GO" id="GO:0005737">
    <property type="term" value="C:cytoplasm"/>
    <property type="evidence" value="ECO:0007669"/>
    <property type="project" value="UniProtKB-SubCell"/>
</dbReference>
<protein>
    <recommendedName>
        <fullName evidence="7">Deoxyribose-phosphate aldolase</fullName>
        <shortName evidence="7">DERA</shortName>
        <ecNumber evidence="7">4.1.2.4</ecNumber>
    </recommendedName>
    <alternativeName>
        <fullName evidence="7">2-deoxy-D-ribose 5-phosphate aldolase</fullName>
    </alternativeName>
    <alternativeName>
        <fullName evidence="7">Phosphodeoxyriboaldolase</fullName>
        <shortName evidence="7">Deoxyriboaldolase</shortName>
    </alternativeName>
</protein>
<dbReference type="InterPro" id="IPR028581">
    <property type="entry name" value="DeoC_typeI"/>
</dbReference>
<dbReference type="EMBL" id="MIPT01000001">
    <property type="protein sequence ID" value="OHT18678.1"/>
    <property type="molecule type" value="Genomic_DNA"/>
</dbReference>
<comment type="subcellular location">
    <subcellularLocation>
        <location evidence="7">Cytoplasm</location>
    </subcellularLocation>
</comment>
<dbReference type="InterPro" id="IPR011343">
    <property type="entry name" value="DeoC"/>
</dbReference>
<dbReference type="PIRSF" id="PIRSF001357">
    <property type="entry name" value="DeoC"/>
    <property type="match status" value="1"/>
</dbReference>
<dbReference type="FunFam" id="3.20.20.70:FF:000044">
    <property type="entry name" value="Deoxyribose-phosphate aldolase"/>
    <property type="match status" value="1"/>
</dbReference>
<dbReference type="GO" id="GO:0016052">
    <property type="term" value="P:carbohydrate catabolic process"/>
    <property type="evidence" value="ECO:0007669"/>
    <property type="project" value="TreeGrafter"/>
</dbReference>
<dbReference type="SUPFAM" id="SSF51569">
    <property type="entry name" value="Aldolase"/>
    <property type="match status" value="1"/>
</dbReference>
<comment type="catalytic activity">
    <reaction evidence="5 7">
        <text>2-deoxy-D-ribose 5-phosphate = D-glyceraldehyde 3-phosphate + acetaldehyde</text>
        <dbReference type="Rhea" id="RHEA:12821"/>
        <dbReference type="ChEBI" id="CHEBI:15343"/>
        <dbReference type="ChEBI" id="CHEBI:59776"/>
        <dbReference type="ChEBI" id="CHEBI:62877"/>
        <dbReference type="EC" id="4.1.2.4"/>
    </reaction>
</comment>
<comment type="pathway">
    <text evidence="7">Carbohydrate degradation; 2-deoxy-D-ribose 1-phosphate degradation; D-glyceraldehyde 3-phosphate and acetaldehyde from 2-deoxy-alpha-D-ribose 1-phosphate: step 2/2.</text>
</comment>
<evidence type="ECO:0000256" key="6">
    <source>
        <dbReference type="ARBA" id="ARBA00056337"/>
    </source>
</evidence>
<feature type="active site" description="Proton donor/acceptor" evidence="7">
    <location>
        <position position="94"/>
    </location>
</feature>
<keyword evidence="2 7" id="KW-0963">Cytoplasm</keyword>
<keyword evidence="3 7" id="KW-0456">Lyase</keyword>
<evidence type="ECO:0000256" key="2">
    <source>
        <dbReference type="ARBA" id="ARBA00022490"/>
    </source>
</evidence>
<dbReference type="RefSeq" id="WP_070932369.1">
    <property type="nucleotide sequence ID" value="NZ_MIPT01000001.1"/>
</dbReference>
<dbReference type="CDD" id="cd00959">
    <property type="entry name" value="DeoC"/>
    <property type="match status" value="1"/>
</dbReference>
<evidence type="ECO:0000256" key="1">
    <source>
        <dbReference type="ARBA" id="ARBA00010936"/>
    </source>
</evidence>
<dbReference type="Pfam" id="PF01791">
    <property type="entry name" value="DeoC"/>
    <property type="match status" value="1"/>
</dbReference>
<dbReference type="NCBIfam" id="TIGR00126">
    <property type="entry name" value="deoC"/>
    <property type="match status" value="1"/>
</dbReference>
<comment type="similarity">
    <text evidence="1 7">Belongs to the DeoC/FbaB aldolase family. DeoC type 1 subfamily.</text>
</comment>
<keyword evidence="9" id="KW-1185">Reference proteome</keyword>
<dbReference type="SMART" id="SM01133">
    <property type="entry name" value="DeoC"/>
    <property type="match status" value="1"/>
</dbReference>
<accession>A0A1S1H984</accession>
<comment type="function">
    <text evidence="6 7">Catalyzes a reversible aldol reaction between acetaldehyde and D-glyceraldehyde 3-phosphate to generate 2-deoxy-D-ribose 5-phosphate.</text>
</comment>
<dbReference type="GO" id="GO:0004139">
    <property type="term" value="F:deoxyribose-phosphate aldolase activity"/>
    <property type="evidence" value="ECO:0007669"/>
    <property type="project" value="UniProtKB-UniRule"/>
</dbReference>
<evidence type="ECO:0000256" key="3">
    <source>
        <dbReference type="ARBA" id="ARBA00023239"/>
    </source>
</evidence>
<evidence type="ECO:0000256" key="7">
    <source>
        <dbReference type="HAMAP-Rule" id="MF_00114"/>
    </source>
</evidence>
<dbReference type="GO" id="GO:0009264">
    <property type="term" value="P:deoxyribonucleotide catabolic process"/>
    <property type="evidence" value="ECO:0007669"/>
    <property type="project" value="UniProtKB-UniRule"/>
</dbReference>
<evidence type="ECO:0000256" key="4">
    <source>
        <dbReference type="ARBA" id="ARBA00023270"/>
    </source>
</evidence>
<dbReference type="InterPro" id="IPR002915">
    <property type="entry name" value="DeoC/FbaB/LacD_aldolase"/>
</dbReference>
<comment type="caution">
    <text evidence="8">The sequence shown here is derived from an EMBL/GenBank/DDBJ whole genome shotgun (WGS) entry which is preliminary data.</text>
</comment>
<evidence type="ECO:0000256" key="5">
    <source>
        <dbReference type="ARBA" id="ARBA00048791"/>
    </source>
</evidence>
<sequence>MSLTREALAAMIDHTLLRPDARGSEVEHYCREALTHGFKAVCVNPLYIPLVASSLQGSTVLPCAVVGFPLGAVPSVLKAFETEWVIQQGAREVDMVINIAAAKEGNFAAITQEIALLKSICHGVCLKVILETCLLTNAEIASACHGAVEAGADFVKTSTGFSHAGASPEHVSLMRAAVGPSVGVKASGGIRDRSQAEVLIDAGANRIGTSKSVELIGIN</sequence>
<dbReference type="Gene3D" id="3.20.20.70">
    <property type="entry name" value="Aldolase class I"/>
    <property type="match status" value="1"/>
</dbReference>
<evidence type="ECO:0000313" key="9">
    <source>
        <dbReference type="Proteomes" id="UP000179467"/>
    </source>
</evidence>
<feature type="active site" description="Proton donor/acceptor" evidence="7">
    <location>
        <position position="185"/>
    </location>
</feature>
<dbReference type="EC" id="4.1.2.4" evidence="7"/>
<dbReference type="Proteomes" id="UP000179467">
    <property type="component" value="Unassembled WGS sequence"/>
</dbReference>
<dbReference type="PANTHER" id="PTHR10889">
    <property type="entry name" value="DEOXYRIBOSE-PHOSPHATE ALDOLASE"/>
    <property type="match status" value="1"/>
</dbReference>
<dbReference type="AlphaFoldDB" id="A0A1S1H984"/>
<dbReference type="UniPathway" id="UPA00002">
    <property type="reaction ID" value="UER00468"/>
</dbReference>
<proteinExistence type="inferred from homology"/>
<keyword evidence="4 7" id="KW-0704">Schiff base</keyword>
<organism evidence="8 9">
    <name type="scientific">Edaphosphingomonas haloaromaticamans</name>
    <dbReference type="NCBI Taxonomy" id="653954"/>
    <lineage>
        <taxon>Bacteria</taxon>
        <taxon>Pseudomonadati</taxon>
        <taxon>Pseudomonadota</taxon>
        <taxon>Alphaproteobacteria</taxon>
        <taxon>Sphingomonadales</taxon>
        <taxon>Rhizorhabdaceae</taxon>
        <taxon>Edaphosphingomonas</taxon>
    </lineage>
</organism>
<dbReference type="HAMAP" id="MF_00114">
    <property type="entry name" value="DeoC_type1"/>
    <property type="match status" value="1"/>
</dbReference>
<dbReference type="PANTHER" id="PTHR10889:SF1">
    <property type="entry name" value="DEOXYRIBOSE-PHOSPHATE ALDOLASE"/>
    <property type="match status" value="1"/>
</dbReference>
<evidence type="ECO:0000313" key="8">
    <source>
        <dbReference type="EMBL" id="OHT18678.1"/>
    </source>
</evidence>
<name>A0A1S1H984_9SPHN</name>
<dbReference type="OrthoDB" id="6579831at2"/>